<sequence length="163" mass="17843">MSKAKVIVLAVVEQGLTQTEAARRFNVSWRWVHTLVSRYRADGLDGLEPRSRRPRTNPRGITDPVRARIIELRTKLAASGLDAGPATIAWHLSEEGIDPPPAISTIRRTITDAGLVRPEPRKRPKASLHRFAANNPTKPGNPTSPTGPWPTTPNPTPGLTSRS</sequence>
<dbReference type="Pfam" id="PF13565">
    <property type="entry name" value="HTH_32"/>
    <property type="match status" value="1"/>
</dbReference>
<feature type="compositionally biased region" description="Pro residues" evidence="1">
    <location>
        <begin position="145"/>
        <end position="156"/>
    </location>
</feature>
<dbReference type="EMBL" id="BMMZ01000004">
    <property type="protein sequence ID" value="GGL60331.1"/>
    <property type="molecule type" value="Genomic_DNA"/>
</dbReference>
<reference evidence="2" key="1">
    <citation type="journal article" date="2014" name="Int. J. Syst. Evol. Microbiol.">
        <title>Complete genome sequence of Corynebacterium casei LMG S-19264T (=DSM 44701T), isolated from a smear-ripened cheese.</title>
        <authorList>
            <consortium name="US DOE Joint Genome Institute (JGI-PGF)"/>
            <person name="Walter F."/>
            <person name="Albersmeier A."/>
            <person name="Kalinowski J."/>
            <person name="Ruckert C."/>
        </authorList>
    </citation>
    <scope>NUCLEOTIDE SEQUENCE</scope>
    <source>
        <strain evidence="2">CGMCC 4.7306</strain>
    </source>
</reference>
<evidence type="ECO:0008006" key="4">
    <source>
        <dbReference type="Google" id="ProtNLM"/>
    </source>
</evidence>
<dbReference type="InterPro" id="IPR009057">
    <property type="entry name" value="Homeodomain-like_sf"/>
</dbReference>
<evidence type="ECO:0000256" key="1">
    <source>
        <dbReference type="SAM" id="MobiDB-lite"/>
    </source>
</evidence>
<name>A0A917S7I9_9ACTN</name>
<reference evidence="2" key="2">
    <citation type="submission" date="2020-09" db="EMBL/GenBank/DDBJ databases">
        <authorList>
            <person name="Sun Q."/>
            <person name="Zhou Y."/>
        </authorList>
    </citation>
    <scope>NUCLEOTIDE SEQUENCE</scope>
    <source>
        <strain evidence="2">CGMCC 4.7306</strain>
    </source>
</reference>
<dbReference type="SUPFAM" id="SSF46689">
    <property type="entry name" value="Homeodomain-like"/>
    <property type="match status" value="1"/>
</dbReference>
<gene>
    <name evidence="2" type="ORF">GCM10011575_18550</name>
</gene>
<protein>
    <recommendedName>
        <fullName evidence="4">Transposase</fullName>
    </recommendedName>
</protein>
<evidence type="ECO:0000313" key="3">
    <source>
        <dbReference type="Proteomes" id="UP000613840"/>
    </source>
</evidence>
<dbReference type="Proteomes" id="UP000613840">
    <property type="component" value="Unassembled WGS sequence"/>
</dbReference>
<comment type="caution">
    <text evidence="2">The sequence shown here is derived from an EMBL/GenBank/DDBJ whole genome shotgun (WGS) entry which is preliminary data.</text>
</comment>
<proteinExistence type="predicted"/>
<organism evidence="2 3">
    <name type="scientific">Microlunatus endophyticus</name>
    <dbReference type="NCBI Taxonomy" id="1716077"/>
    <lineage>
        <taxon>Bacteria</taxon>
        <taxon>Bacillati</taxon>
        <taxon>Actinomycetota</taxon>
        <taxon>Actinomycetes</taxon>
        <taxon>Propionibacteriales</taxon>
        <taxon>Propionibacteriaceae</taxon>
        <taxon>Microlunatus</taxon>
    </lineage>
</organism>
<accession>A0A917S7I9</accession>
<feature type="region of interest" description="Disordered" evidence="1">
    <location>
        <begin position="116"/>
        <end position="163"/>
    </location>
</feature>
<dbReference type="AlphaFoldDB" id="A0A917S7I9"/>
<keyword evidence="3" id="KW-1185">Reference proteome</keyword>
<evidence type="ECO:0000313" key="2">
    <source>
        <dbReference type="EMBL" id="GGL60331.1"/>
    </source>
</evidence>